<dbReference type="Proteomes" id="UP000325606">
    <property type="component" value="Chromosome"/>
</dbReference>
<gene>
    <name evidence="1" type="ORF">F5I99_04815</name>
</gene>
<accession>A0A5J6LCC9</accession>
<dbReference type="AlphaFoldDB" id="A0A5J6LCC9"/>
<sequence>MNTFKGVKLIPGDDKRLVESCLRALAGRNIEVPTTIVDIGQEGANIINRIIAYMEYDTAQKNHIVDDLLTSAGQSLLPQKELSWLQDNERACFWFWGVISKSHFFASPDHPTTQPFRGQQVSVTTPYKNLKLKSSPASSNERFEEIIKFFDRVGQPMEWQRLLIDELKKRWAYIYNARNPFSWLKQDDAEQCAWAWDYISHRNTPVRYDNSPATSEFSPVNLKEKYLSIYAVYDCWETQPDSKKLFCHNFNKAWHQKKLRDSRQGKKVCNLVLREDVKRKLDQMAHDQNMTLNRMVESLIENEYLKQTETPR</sequence>
<protein>
    <submittedName>
        <fullName evidence="1">Uncharacterized protein</fullName>
    </submittedName>
</protein>
<dbReference type="RefSeq" id="WP_151053901.1">
    <property type="nucleotide sequence ID" value="NZ_CP044222.1"/>
</dbReference>
<reference evidence="1 2" key="1">
    <citation type="submission" date="2019-09" db="EMBL/GenBank/DDBJ databases">
        <title>Nitrincola iocasae sp. nov., a bacterium isolated from the sediment collected at a cold seep field in South China Sea.</title>
        <authorList>
            <person name="Zhang H."/>
            <person name="Wang H."/>
            <person name="Li C."/>
        </authorList>
    </citation>
    <scope>NUCLEOTIDE SEQUENCE [LARGE SCALE GENOMIC DNA]</scope>
    <source>
        <strain evidence="1 2">KXZD1103</strain>
    </source>
</reference>
<proteinExistence type="predicted"/>
<evidence type="ECO:0000313" key="1">
    <source>
        <dbReference type="EMBL" id="QEW05862.1"/>
    </source>
</evidence>
<keyword evidence="2" id="KW-1185">Reference proteome</keyword>
<name>A0A5J6LCC9_9GAMM</name>
<evidence type="ECO:0000313" key="2">
    <source>
        <dbReference type="Proteomes" id="UP000325606"/>
    </source>
</evidence>
<dbReference type="EMBL" id="CP044222">
    <property type="protein sequence ID" value="QEW05862.1"/>
    <property type="molecule type" value="Genomic_DNA"/>
</dbReference>
<dbReference type="KEGG" id="nik:F5I99_04815"/>
<organism evidence="1 2">
    <name type="scientific">Nitrincola iocasae</name>
    <dbReference type="NCBI Taxonomy" id="2614693"/>
    <lineage>
        <taxon>Bacteria</taxon>
        <taxon>Pseudomonadati</taxon>
        <taxon>Pseudomonadota</taxon>
        <taxon>Gammaproteobacteria</taxon>
        <taxon>Oceanospirillales</taxon>
        <taxon>Oceanospirillaceae</taxon>
        <taxon>Nitrincola</taxon>
    </lineage>
</organism>